<comment type="caution">
    <text evidence="1">The sequence shown here is derived from an EMBL/GenBank/DDBJ whole genome shotgun (WGS) entry which is preliminary data.</text>
</comment>
<dbReference type="EMBL" id="JAZHXI010000003">
    <property type="protein sequence ID" value="KAL2073439.1"/>
    <property type="molecule type" value="Genomic_DNA"/>
</dbReference>
<protein>
    <submittedName>
        <fullName evidence="1">Uncharacterized protein</fullName>
    </submittedName>
</protein>
<dbReference type="Proteomes" id="UP001595075">
    <property type="component" value="Unassembled WGS sequence"/>
</dbReference>
<evidence type="ECO:0000313" key="1">
    <source>
        <dbReference type="EMBL" id="KAL2073439.1"/>
    </source>
</evidence>
<proteinExistence type="predicted"/>
<accession>A0ABR4CU70</accession>
<reference evidence="1 2" key="1">
    <citation type="journal article" date="2024" name="Commun. Biol.">
        <title>Comparative genomic analysis of thermophilic fungi reveals convergent evolutionary adaptations and gene losses.</title>
        <authorList>
            <person name="Steindorff A.S."/>
            <person name="Aguilar-Pontes M.V."/>
            <person name="Robinson A.J."/>
            <person name="Andreopoulos B."/>
            <person name="LaButti K."/>
            <person name="Kuo A."/>
            <person name="Mondo S."/>
            <person name="Riley R."/>
            <person name="Otillar R."/>
            <person name="Haridas S."/>
            <person name="Lipzen A."/>
            <person name="Grimwood J."/>
            <person name="Schmutz J."/>
            <person name="Clum A."/>
            <person name="Reid I.D."/>
            <person name="Moisan M.C."/>
            <person name="Butler G."/>
            <person name="Nguyen T.T.M."/>
            <person name="Dewar K."/>
            <person name="Conant G."/>
            <person name="Drula E."/>
            <person name="Henrissat B."/>
            <person name="Hansel C."/>
            <person name="Singer S."/>
            <person name="Hutchinson M.I."/>
            <person name="de Vries R.P."/>
            <person name="Natvig D.O."/>
            <person name="Powell A.J."/>
            <person name="Tsang A."/>
            <person name="Grigoriev I.V."/>
        </authorList>
    </citation>
    <scope>NUCLEOTIDE SEQUENCE [LARGE SCALE GENOMIC DNA]</scope>
    <source>
        <strain evidence="1 2">CBS 494.80</strain>
    </source>
</reference>
<keyword evidence="2" id="KW-1185">Reference proteome</keyword>
<gene>
    <name evidence="1" type="ORF">VTL71DRAFT_10763</name>
</gene>
<name>A0ABR4CU70_9HELO</name>
<sequence length="92" mass="10396">MSNVDGSVIMFRDREQGFCLILPEFTKKSTGQLMLLVQNLTFDARESSQLSHLWITRRRASLPLMYTGAEIPKTLSSMPPAVPENEESLPLK</sequence>
<organism evidence="1 2">
    <name type="scientific">Oculimacula yallundae</name>
    <dbReference type="NCBI Taxonomy" id="86028"/>
    <lineage>
        <taxon>Eukaryota</taxon>
        <taxon>Fungi</taxon>
        <taxon>Dikarya</taxon>
        <taxon>Ascomycota</taxon>
        <taxon>Pezizomycotina</taxon>
        <taxon>Leotiomycetes</taxon>
        <taxon>Helotiales</taxon>
        <taxon>Ploettnerulaceae</taxon>
        <taxon>Oculimacula</taxon>
    </lineage>
</organism>
<evidence type="ECO:0000313" key="2">
    <source>
        <dbReference type="Proteomes" id="UP001595075"/>
    </source>
</evidence>